<keyword evidence="4" id="KW-1185">Reference proteome</keyword>
<evidence type="ECO:0000313" key="4">
    <source>
        <dbReference type="Proteomes" id="UP000029120"/>
    </source>
</evidence>
<gene>
    <name evidence="3" type="ordered locus">AALP_Aa5g041400</name>
</gene>
<dbReference type="eggNOG" id="KOG1075">
    <property type="taxonomic scope" value="Eukaryota"/>
</dbReference>
<dbReference type="AlphaFoldDB" id="A0A087GUU6"/>
<dbReference type="Gramene" id="KFK33648">
    <property type="protein sequence ID" value="KFK33648"/>
    <property type="gene ID" value="AALP_AA5G041400"/>
</dbReference>
<feature type="compositionally biased region" description="Low complexity" evidence="1">
    <location>
        <begin position="501"/>
        <end position="510"/>
    </location>
</feature>
<organism evidence="3 4">
    <name type="scientific">Arabis alpina</name>
    <name type="common">Alpine rock-cress</name>
    <dbReference type="NCBI Taxonomy" id="50452"/>
    <lineage>
        <taxon>Eukaryota</taxon>
        <taxon>Viridiplantae</taxon>
        <taxon>Streptophyta</taxon>
        <taxon>Embryophyta</taxon>
        <taxon>Tracheophyta</taxon>
        <taxon>Spermatophyta</taxon>
        <taxon>Magnoliopsida</taxon>
        <taxon>eudicotyledons</taxon>
        <taxon>Gunneridae</taxon>
        <taxon>Pentapetalae</taxon>
        <taxon>rosids</taxon>
        <taxon>malvids</taxon>
        <taxon>Brassicales</taxon>
        <taxon>Brassicaceae</taxon>
        <taxon>Arabideae</taxon>
        <taxon>Arabis</taxon>
    </lineage>
</organism>
<dbReference type="InterPro" id="IPR040256">
    <property type="entry name" value="At4g02000-like"/>
</dbReference>
<evidence type="ECO:0000313" key="3">
    <source>
        <dbReference type="EMBL" id="KFK33648.1"/>
    </source>
</evidence>
<feature type="compositionally biased region" description="Basic and acidic residues" evidence="1">
    <location>
        <begin position="251"/>
        <end position="263"/>
    </location>
</feature>
<dbReference type="InterPro" id="IPR025558">
    <property type="entry name" value="DUF4283"/>
</dbReference>
<reference evidence="4" key="1">
    <citation type="journal article" date="2015" name="Nat. Plants">
        <title>Genome expansion of Arabis alpina linked with retrotransposition and reduced symmetric DNA methylation.</title>
        <authorList>
            <person name="Willing E.M."/>
            <person name="Rawat V."/>
            <person name="Mandakova T."/>
            <person name="Maumus F."/>
            <person name="James G.V."/>
            <person name="Nordstroem K.J."/>
            <person name="Becker C."/>
            <person name="Warthmann N."/>
            <person name="Chica C."/>
            <person name="Szarzynska B."/>
            <person name="Zytnicki M."/>
            <person name="Albani M.C."/>
            <person name="Kiefer C."/>
            <person name="Bergonzi S."/>
            <person name="Castaings L."/>
            <person name="Mateos J.L."/>
            <person name="Berns M.C."/>
            <person name="Bujdoso N."/>
            <person name="Piofczyk T."/>
            <person name="de Lorenzo L."/>
            <person name="Barrero-Sicilia C."/>
            <person name="Mateos I."/>
            <person name="Piednoel M."/>
            <person name="Hagmann J."/>
            <person name="Chen-Min-Tao R."/>
            <person name="Iglesias-Fernandez R."/>
            <person name="Schuster S.C."/>
            <person name="Alonso-Blanco C."/>
            <person name="Roudier F."/>
            <person name="Carbonero P."/>
            <person name="Paz-Ares J."/>
            <person name="Davis S.J."/>
            <person name="Pecinka A."/>
            <person name="Quesneville H."/>
            <person name="Colot V."/>
            <person name="Lysak M.A."/>
            <person name="Weigel D."/>
            <person name="Coupland G."/>
            <person name="Schneeberger K."/>
        </authorList>
    </citation>
    <scope>NUCLEOTIDE SEQUENCE [LARGE SCALE GENOMIC DNA]</scope>
    <source>
        <strain evidence="4">cv. Pajares</strain>
    </source>
</reference>
<feature type="compositionally biased region" description="Low complexity" evidence="1">
    <location>
        <begin position="266"/>
        <end position="275"/>
    </location>
</feature>
<sequence>MSRRLSAAEKGKGSVVPADPPRAARVKVPDFDPAELVHDHDLILVGRITNPKIQKLWALLPFLADHWKVTTKPVGADLGQGRFQYQFASEADIQKVLDNRPYHFAHWMIIIQRWEPTVAPSFPSQIPFWIQVQGVPSHLWSKVTLVSLASNIGHYETSDITKTAAKMRVTVNGLLPLITSSTLEFSNGDEVQAELVYEKLEKHCSKCWRLDHDYKDCPEVAVVPPVRSEFPGHQVAEGKGLLTRGLPAVQRESKREKSKRDLPRALLSSPESPEVPSRRRPPLERSPAVTQEFDPTPQAALQTALGEVRDFMTSYSNCPDPTESAARKERARLAEEQGEYEETAAHMVRAAMAYEEQQNILTLRSVEEMEQLRESALSPARLNLRLPERDGVLPLSQDRFPVRLRLGPINATSGLTPPPPVKRKPGRPPGKRLTVAAALALGSKKRKVAGFHPSPRRSSKQQKEKTGKAKDSQRTTSKAGTSGFRRKLVPGFSQATGGDGSDSVPGPSVPQTGVVPSSRLKMKIQKDFQKQSSPLP</sequence>
<feature type="region of interest" description="Disordered" evidence="1">
    <location>
        <begin position="408"/>
        <end position="430"/>
    </location>
</feature>
<feature type="compositionally biased region" description="Basic and acidic residues" evidence="1">
    <location>
        <begin position="461"/>
        <end position="473"/>
    </location>
</feature>
<feature type="region of interest" description="Disordered" evidence="1">
    <location>
        <begin position="1"/>
        <end position="22"/>
    </location>
</feature>
<dbReference type="PANTHER" id="PTHR31286">
    <property type="entry name" value="GLYCINE-RICH CELL WALL STRUCTURAL PROTEIN 1.8-LIKE"/>
    <property type="match status" value="1"/>
</dbReference>
<dbReference type="Pfam" id="PF14111">
    <property type="entry name" value="DUF4283"/>
    <property type="match status" value="1"/>
</dbReference>
<name>A0A087GUU6_ARAAL</name>
<accession>A0A087GUU6</accession>
<feature type="compositionally biased region" description="Basic and acidic residues" evidence="1">
    <location>
        <begin position="1"/>
        <end position="12"/>
    </location>
</feature>
<protein>
    <recommendedName>
        <fullName evidence="2">DUF4283 domain-containing protein</fullName>
    </recommendedName>
</protein>
<feature type="region of interest" description="Disordered" evidence="1">
    <location>
        <begin position="444"/>
        <end position="536"/>
    </location>
</feature>
<dbReference type="OrthoDB" id="1461917at2759"/>
<dbReference type="PANTHER" id="PTHR31286:SF163">
    <property type="entry name" value="ZINC KNUCKLE CX2CX4HX4C DOMAIN-CONTAINING PROTEIN"/>
    <property type="match status" value="1"/>
</dbReference>
<feature type="compositionally biased region" description="Basic residues" evidence="1">
    <location>
        <begin position="444"/>
        <end position="460"/>
    </location>
</feature>
<feature type="domain" description="DUF4283" evidence="2">
    <location>
        <begin position="40"/>
        <end position="120"/>
    </location>
</feature>
<dbReference type="Proteomes" id="UP000029120">
    <property type="component" value="Chromosome 5"/>
</dbReference>
<proteinExistence type="predicted"/>
<feature type="compositionally biased region" description="Basic residues" evidence="1">
    <location>
        <begin position="421"/>
        <end position="430"/>
    </location>
</feature>
<evidence type="ECO:0000256" key="1">
    <source>
        <dbReference type="SAM" id="MobiDB-lite"/>
    </source>
</evidence>
<dbReference type="EMBL" id="CM002873">
    <property type="protein sequence ID" value="KFK33648.1"/>
    <property type="molecule type" value="Genomic_DNA"/>
</dbReference>
<feature type="region of interest" description="Disordered" evidence="1">
    <location>
        <begin position="238"/>
        <end position="297"/>
    </location>
</feature>
<evidence type="ECO:0000259" key="2">
    <source>
        <dbReference type="Pfam" id="PF14111"/>
    </source>
</evidence>